<gene>
    <name evidence="11" type="ORF">PF001_g549</name>
    <name evidence="9" type="ORF">PF002_g10343</name>
    <name evidence="8" type="ORF">PF004_g10920</name>
    <name evidence="7" type="ORF">PF005_g13313</name>
    <name evidence="5" type="ORF">PF006_g27636</name>
    <name evidence="4" type="ORF">PF007_g25520</name>
    <name evidence="10" type="ORF">PF008_g22018</name>
    <name evidence="2" type="ORF">PF009_g9456</name>
    <name evidence="6" type="ORF">PF010_g12427</name>
    <name evidence="3" type="ORF">PF011_g12982</name>
</gene>
<feature type="signal peptide" evidence="1">
    <location>
        <begin position="1"/>
        <end position="20"/>
    </location>
</feature>
<dbReference type="EMBL" id="QXFW01000778">
    <property type="protein sequence ID" value="KAE9003239.1"/>
    <property type="molecule type" value="Genomic_DNA"/>
</dbReference>
<reference evidence="12 13" key="1">
    <citation type="submission" date="2018-08" db="EMBL/GenBank/DDBJ databases">
        <title>Genomic investigation of the strawberry pathogen Phytophthora fragariae indicates pathogenicity is determined by transcriptional variation in three key races.</title>
        <authorList>
            <person name="Adams T.M."/>
            <person name="Armitage A.D."/>
            <person name="Sobczyk M.K."/>
            <person name="Bates H.J."/>
            <person name="Dunwell J.M."/>
            <person name="Nellist C.F."/>
            <person name="Harrison R.J."/>
        </authorList>
    </citation>
    <scope>NUCLEOTIDE SEQUENCE [LARGE SCALE GENOMIC DNA]</scope>
    <source>
        <strain evidence="11 14">A4</strain>
        <strain evidence="9 15">BC-1</strain>
        <strain evidence="8 19">BC-23</strain>
        <strain evidence="7 13">NOV-27</strain>
        <strain evidence="5 16">NOV-5</strain>
        <strain evidence="4 17">NOV-71</strain>
        <strain evidence="10 20">NOV-77</strain>
        <strain evidence="2 12">NOV-9</strain>
        <strain evidence="6 21">ONT-3</strain>
        <strain evidence="3 18">SCRP245</strain>
    </source>
</reference>
<dbReference type="EMBL" id="QXGA01003836">
    <property type="protein sequence ID" value="KAE9078833.1"/>
    <property type="molecule type" value="Genomic_DNA"/>
</dbReference>
<dbReference type="Proteomes" id="UP000486351">
    <property type="component" value="Unassembled WGS sequence"/>
</dbReference>
<dbReference type="AlphaFoldDB" id="A0A6A3QDW5"/>
<evidence type="ECO:0000313" key="4">
    <source>
        <dbReference type="EMBL" id="KAE9074158.1"/>
    </source>
</evidence>
<evidence type="ECO:0000313" key="18">
    <source>
        <dbReference type="Proteomes" id="UP000460718"/>
    </source>
</evidence>
<dbReference type="Proteomes" id="UP000437068">
    <property type="component" value="Unassembled WGS sequence"/>
</dbReference>
<comment type="caution">
    <text evidence="4">The sequence shown here is derived from an EMBL/GenBank/DDBJ whole genome shotgun (WGS) entry which is preliminary data.</text>
</comment>
<evidence type="ECO:0000313" key="3">
    <source>
        <dbReference type="EMBL" id="KAE9003239.1"/>
    </source>
</evidence>
<evidence type="ECO:0000313" key="10">
    <source>
        <dbReference type="EMBL" id="KAE9304242.1"/>
    </source>
</evidence>
<dbReference type="EMBL" id="QXGB01000734">
    <property type="protein sequence ID" value="KAE9205637.1"/>
    <property type="molecule type" value="Genomic_DNA"/>
</dbReference>
<evidence type="ECO:0000313" key="5">
    <source>
        <dbReference type="EMBL" id="KAE9078833.1"/>
    </source>
</evidence>
<evidence type="ECO:0000313" key="15">
    <source>
        <dbReference type="Proteomes" id="UP000440367"/>
    </source>
</evidence>
<keyword evidence="1" id="KW-0732">Signal</keyword>
<dbReference type="Proteomes" id="UP000440732">
    <property type="component" value="Unassembled WGS sequence"/>
</dbReference>
<evidence type="ECO:0000313" key="14">
    <source>
        <dbReference type="Proteomes" id="UP000437068"/>
    </source>
</evidence>
<dbReference type="Proteomes" id="UP000460718">
    <property type="component" value="Unassembled WGS sequence"/>
</dbReference>
<dbReference type="EMBL" id="QXFY01002037">
    <property type="protein sequence ID" value="KAE9304242.1"/>
    <property type="molecule type" value="Genomic_DNA"/>
</dbReference>
<keyword evidence="13" id="KW-1185">Reference proteome</keyword>
<dbReference type="EMBL" id="QXGC01000579">
    <property type="protein sequence ID" value="KAE9228978.1"/>
    <property type="molecule type" value="Genomic_DNA"/>
</dbReference>
<feature type="chain" id="PRO_5036165684" evidence="1">
    <location>
        <begin position="21"/>
        <end position="65"/>
    </location>
</feature>
<evidence type="ECO:0000313" key="19">
    <source>
        <dbReference type="Proteomes" id="UP000476176"/>
    </source>
</evidence>
<evidence type="ECO:0000313" key="9">
    <source>
        <dbReference type="EMBL" id="KAE9239289.1"/>
    </source>
</evidence>
<dbReference type="Proteomes" id="UP000433483">
    <property type="component" value="Unassembled WGS sequence"/>
</dbReference>
<protein>
    <submittedName>
        <fullName evidence="4">Uncharacterized protein</fullName>
    </submittedName>
</protein>
<dbReference type="Proteomes" id="UP000476176">
    <property type="component" value="Unassembled WGS sequence"/>
</dbReference>
<name>A0A6A3QDW5_9STRA</name>
<dbReference type="EMBL" id="QXFX01000692">
    <property type="protein sequence ID" value="KAE9107016.1"/>
    <property type="molecule type" value="Genomic_DNA"/>
</dbReference>
<evidence type="ECO:0000313" key="7">
    <source>
        <dbReference type="EMBL" id="KAE9205637.1"/>
    </source>
</evidence>
<evidence type="ECO:0000313" key="11">
    <source>
        <dbReference type="EMBL" id="KAE9330088.1"/>
    </source>
</evidence>
<dbReference type="EMBL" id="QXGF01000406">
    <property type="protein sequence ID" value="KAE8940740.1"/>
    <property type="molecule type" value="Genomic_DNA"/>
</dbReference>
<dbReference type="EMBL" id="QXGD01000450">
    <property type="protein sequence ID" value="KAE9239289.1"/>
    <property type="molecule type" value="Genomic_DNA"/>
</dbReference>
<evidence type="ECO:0000313" key="20">
    <source>
        <dbReference type="Proteomes" id="UP000486351"/>
    </source>
</evidence>
<evidence type="ECO:0000313" key="8">
    <source>
        <dbReference type="EMBL" id="KAE9228978.1"/>
    </source>
</evidence>
<sequence>MHRCHFSIIIRLVILPPSKSLSRLQTELDRRVQLRDVQTRIIILKCSHTFVFTLCSTLQLGSHIH</sequence>
<evidence type="ECO:0000313" key="2">
    <source>
        <dbReference type="EMBL" id="KAE8940740.1"/>
    </source>
</evidence>
<organism evidence="4 17">
    <name type="scientific">Phytophthora fragariae</name>
    <dbReference type="NCBI Taxonomy" id="53985"/>
    <lineage>
        <taxon>Eukaryota</taxon>
        <taxon>Sar</taxon>
        <taxon>Stramenopiles</taxon>
        <taxon>Oomycota</taxon>
        <taxon>Peronosporomycetes</taxon>
        <taxon>Peronosporales</taxon>
        <taxon>Peronosporaceae</taxon>
        <taxon>Phytophthora</taxon>
    </lineage>
</organism>
<evidence type="ECO:0000313" key="6">
    <source>
        <dbReference type="EMBL" id="KAE9107016.1"/>
    </source>
</evidence>
<evidence type="ECO:0000313" key="16">
    <source>
        <dbReference type="Proteomes" id="UP000440732"/>
    </source>
</evidence>
<dbReference type="EMBL" id="QXFZ01002748">
    <property type="protein sequence ID" value="KAE9074158.1"/>
    <property type="molecule type" value="Genomic_DNA"/>
</dbReference>
<evidence type="ECO:0000313" key="12">
    <source>
        <dbReference type="Proteomes" id="UP000429523"/>
    </source>
</evidence>
<evidence type="ECO:0000313" key="17">
    <source>
        <dbReference type="Proteomes" id="UP000441208"/>
    </source>
</evidence>
<dbReference type="Proteomes" id="UP000488956">
    <property type="component" value="Unassembled WGS sequence"/>
</dbReference>
<evidence type="ECO:0000256" key="1">
    <source>
        <dbReference type="SAM" id="SignalP"/>
    </source>
</evidence>
<dbReference type="Proteomes" id="UP000441208">
    <property type="component" value="Unassembled WGS sequence"/>
</dbReference>
<dbReference type="Proteomes" id="UP000440367">
    <property type="component" value="Unassembled WGS sequence"/>
</dbReference>
<proteinExistence type="predicted"/>
<evidence type="ECO:0000313" key="13">
    <source>
        <dbReference type="Proteomes" id="UP000433483"/>
    </source>
</evidence>
<accession>A0A6A3QDW5</accession>
<dbReference type="EMBL" id="QXGE01000011">
    <property type="protein sequence ID" value="KAE9330088.1"/>
    <property type="molecule type" value="Genomic_DNA"/>
</dbReference>
<evidence type="ECO:0000313" key="21">
    <source>
        <dbReference type="Proteomes" id="UP000488956"/>
    </source>
</evidence>
<dbReference type="Proteomes" id="UP000429523">
    <property type="component" value="Unassembled WGS sequence"/>
</dbReference>